<keyword evidence="9" id="KW-1185">Reference proteome</keyword>
<comment type="caution">
    <text evidence="6">Lacks conserved residue(s) required for the propagation of feature annotation.</text>
</comment>
<feature type="transmembrane region" description="Helical" evidence="6">
    <location>
        <begin position="117"/>
        <end position="139"/>
    </location>
</feature>
<comment type="similarity">
    <text evidence="2 6">Belongs to the pecanex family.</text>
</comment>
<evidence type="ECO:0000256" key="3">
    <source>
        <dbReference type="ARBA" id="ARBA00022692"/>
    </source>
</evidence>
<comment type="subcellular location">
    <subcellularLocation>
        <location evidence="1 6">Membrane</location>
        <topology evidence="1 6">Multi-pass membrane protein</topology>
    </subcellularLocation>
</comment>
<dbReference type="OrthoDB" id="10037631at2759"/>
<dbReference type="EMBL" id="UXSR01005362">
    <property type="protein sequence ID" value="VDD81415.1"/>
    <property type="molecule type" value="Genomic_DNA"/>
</dbReference>
<sequence>MPKHWSSLFVGVIPLNTTYKLKSTVLEYLMTLALTILVSVLGSLLLSCGAFHGFGLTCFCYVLAGCHYSLIKSVQPDPASPLHGFNRLIVYSRSSVFCCLFLLIGGDDGGRRDSPTLTLYGLSGYLLLSFPLIFLFGLVPQINTLLAYILEQVDVHVFGASGSANLTSAALSVVRSVVVIAICFGFCHAAVNVSFRFLCGETPSSKMSRKCCIFLISFFKMTIHDSGPDVLGQVLPLQMLKSDYLHQPLDSRVFVDFVSILGNCVFSTLISAPLEPFVGSVFFITSYVRPIRFWEATQRYSTTTSLYSQLRGVSFEQVTANLNAIFYEHLARCLQQRLAGDIALGRWSGGNVQAGDIYILASEEQHFLLHIIEVGNGLVTFQTRGLEFAGTYCHEQESNCLTELHQTDRGFCCCTLRNLPASVLSPNASVRLRWLAWQFVESHYTIEGYRLIDHSAATSLQVIDFRFYLKCFCLLYFTAWLPNLSNRLATLSDELNKRFTGDDKVDLDPTFTKIFDEDFDETVSGLTRAAFVRVYAEWIRYCLARSTGNEDVSSADESDLMTLCYAISLLGRRCLSGVSGHLNNTLDTFLHYLHDVFKGDVQIASKDDWVFADLDLLKLVVTPAMRVALKLYQDHFTWNPLSTNLELYEAIWNTTRSVVICHETDPRWRSAVLNNAEKLFSFRKIDSGTTQQCFRFIMMNKQTLSFQVIKLNSECVRGFWAGQLREQIFLRNKNAERGSIQHAKHVLRNLINSSCDQPVGYPIYVSPLLTSFSESHHEYCRVACPNLVLRCLGVGAMQRCRRWCLGSRGGDGEPLYPSHRLTCAVSHFHSNEPFFVFFNGYYCWLSTNRK</sequence>
<keyword evidence="3 6" id="KW-0812">Transmembrane</keyword>
<evidence type="ECO:0000256" key="5">
    <source>
        <dbReference type="ARBA" id="ARBA00023136"/>
    </source>
</evidence>
<accession>A0A3P6HQZ0</accession>
<feature type="domain" description="Pecanex C-terminal" evidence="7">
    <location>
        <begin position="555"/>
        <end position="777"/>
    </location>
</feature>
<feature type="transmembrane region" description="Helical" evidence="6">
    <location>
        <begin position="177"/>
        <end position="199"/>
    </location>
</feature>
<reference evidence="8 9" key="1">
    <citation type="submission" date="2018-10" db="EMBL/GenBank/DDBJ databases">
        <authorList>
            <consortium name="Pathogen Informatics"/>
        </authorList>
    </citation>
    <scope>NUCLEOTIDE SEQUENCE [LARGE SCALE GENOMIC DNA]</scope>
</reference>
<evidence type="ECO:0000256" key="1">
    <source>
        <dbReference type="ARBA" id="ARBA00004141"/>
    </source>
</evidence>
<proteinExistence type="inferred from homology"/>
<feature type="transmembrane region" description="Helical" evidence="6">
    <location>
        <begin position="28"/>
        <end position="46"/>
    </location>
</feature>
<dbReference type="Proteomes" id="UP000267029">
    <property type="component" value="Unassembled WGS sequence"/>
</dbReference>
<feature type="transmembrane region" description="Helical" evidence="6">
    <location>
        <begin position="53"/>
        <end position="71"/>
    </location>
</feature>
<dbReference type="PANTHER" id="PTHR12372">
    <property type="entry name" value="PECANEX"/>
    <property type="match status" value="1"/>
</dbReference>
<keyword evidence="5 6" id="KW-0472">Membrane</keyword>
<organism evidence="8 9">
    <name type="scientific">Mesocestoides corti</name>
    <name type="common">Flatworm</name>
    <dbReference type="NCBI Taxonomy" id="53468"/>
    <lineage>
        <taxon>Eukaryota</taxon>
        <taxon>Metazoa</taxon>
        <taxon>Spiralia</taxon>
        <taxon>Lophotrochozoa</taxon>
        <taxon>Platyhelminthes</taxon>
        <taxon>Cestoda</taxon>
        <taxon>Eucestoda</taxon>
        <taxon>Cyclophyllidea</taxon>
        <taxon>Mesocestoididae</taxon>
        <taxon>Mesocestoides</taxon>
    </lineage>
</organism>
<name>A0A3P6HQZ0_MESCO</name>
<protein>
    <recommendedName>
        <fullName evidence="6">Pecanex-like protein</fullName>
    </recommendedName>
</protein>
<dbReference type="AlphaFoldDB" id="A0A3P6HQZ0"/>
<evidence type="ECO:0000313" key="8">
    <source>
        <dbReference type="EMBL" id="VDD81415.1"/>
    </source>
</evidence>
<dbReference type="PANTHER" id="PTHR12372:SF7">
    <property type="entry name" value="PROTEIN PECANEX"/>
    <property type="match status" value="1"/>
</dbReference>
<dbReference type="Pfam" id="PF05041">
    <property type="entry name" value="Pecanex_C"/>
    <property type="match status" value="1"/>
</dbReference>
<dbReference type="InterPro" id="IPR007735">
    <property type="entry name" value="Pecanex_C"/>
</dbReference>
<evidence type="ECO:0000256" key="4">
    <source>
        <dbReference type="ARBA" id="ARBA00022989"/>
    </source>
</evidence>
<dbReference type="GO" id="GO:0016020">
    <property type="term" value="C:membrane"/>
    <property type="evidence" value="ECO:0007669"/>
    <property type="project" value="UniProtKB-SubCell"/>
</dbReference>
<keyword evidence="4 6" id="KW-1133">Transmembrane helix</keyword>
<evidence type="ECO:0000313" key="9">
    <source>
        <dbReference type="Proteomes" id="UP000267029"/>
    </source>
</evidence>
<evidence type="ECO:0000256" key="6">
    <source>
        <dbReference type="RuleBase" id="RU367089"/>
    </source>
</evidence>
<dbReference type="InterPro" id="IPR039797">
    <property type="entry name" value="Pecanex"/>
</dbReference>
<evidence type="ECO:0000256" key="2">
    <source>
        <dbReference type="ARBA" id="ARBA00010170"/>
    </source>
</evidence>
<gene>
    <name evidence="8" type="ORF">MCOS_LOCUS7418</name>
</gene>
<evidence type="ECO:0000259" key="7">
    <source>
        <dbReference type="Pfam" id="PF05041"/>
    </source>
</evidence>